<gene>
    <name evidence="1" type="ORF">H8K26_07910</name>
</gene>
<dbReference type="RefSeq" id="WP_190478611.1">
    <property type="nucleotide sequence ID" value="NZ_JACOFT010000002.1"/>
</dbReference>
<proteinExistence type="predicted"/>
<comment type="caution">
    <text evidence="1">The sequence shown here is derived from an EMBL/GenBank/DDBJ whole genome shotgun (WGS) entry which is preliminary data.</text>
</comment>
<sequence length="90" mass="10280">MSEHDLIDRLAAALAERTKPAIPISIDLWDISTIAQFLKRNEAVVRERIACKPDFPPAIRLPTEKGKKGHPLYKAKDVIQWAEKYTEKRA</sequence>
<reference evidence="1 2" key="1">
    <citation type="submission" date="2020-08" db="EMBL/GenBank/DDBJ databases">
        <title>Novel species isolated from subtropical streams in China.</title>
        <authorList>
            <person name="Lu H."/>
        </authorList>
    </citation>
    <scope>NUCLEOTIDE SEQUENCE [LARGE SCALE GENOMIC DNA]</scope>
    <source>
        <strain evidence="1 2">CCTCC AB 2015119</strain>
    </source>
</reference>
<name>A0ABR6XGA2_9BURK</name>
<dbReference type="EMBL" id="JACOFT010000002">
    <property type="protein sequence ID" value="MBC3811366.1"/>
    <property type="molecule type" value="Genomic_DNA"/>
</dbReference>
<evidence type="ECO:0000313" key="1">
    <source>
        <dbReference type="EMBL" id="MBC3811366.1"/>
    </source>
</evidence>
<keyword evidence="2" id="KW-1185">Reference proteome</keyword>
<evidence type="ECO:0008006" key="3">
    <source>
        <dbReference type="Google" id="ProtNLM"/>
    </source>
</evidence>
<evidence type="ECO:0000313" key="2">
    <source>
        <dbReference type="Proteomes" id="UP000637632"/>
    </source>
</evidence>
<protein>
    <recommendedName>
        <fullName evidence="3">Pyocin activator protein PrtN</fullName>
    </recommendedName>
</protein>
<dbReference type="Proteomes" id="UP000637632">
    <property type="component" value="Unassembled WGS sequence"/>
</dbReference>
<accession>A0ABR6XGA2</accession>
<organism evidence="1 2">
    <name type="scientific">Undibacterium aquatile</name>
    <dbReference type="NCBI Taxonomy" id="1537398"/>
    <lineage>
        <taxon>Bacteria</taxon>
        <taxon>Pseudomonadati</taxon>
        <taxon>Pseudomonadota</taxon>
        <taxon>Betaproteobacteria</taxon>
        <taxon>Burkholderiales</taxon>
        <taxon>Oxalobacteraceae</taxon>
        <taxon>Undibacterium</taxon>
    </lineage>
</organism>